<accession>A0AAU9ILS1</accession>
<name>A0AAU9ILS1_9CILI</name>
<dbReference type="EMBL" id="CAJZBQ010000014">
    <property type="protein sequence ID" value="CAG9315740.1"/>
    <property type="molecule type" value="Genomic_DNA"/>
</dbReference>
<evidence type="ECO:0008006" key="3">
    <source>
        <dbReference type="Google" id="ProtNLM"/>
    </source>
</evidence>
<dbReference type="Proteomes" id="UP001162131">
    <property type="component" value="Unassembled WGS sequence"/>
</dbReference>
<gene>
    <name evidence="1" type="ORF">BSTOLATCC_MIC14490</name>
</gene>
<dbReference type="AlphaFoldDB" id="A0AAU9ILS1"/>
<organism evidence="1 2">
    <name type="scientific">Blepharisma stoltei</name>
    <dbReference type="NCBI Taxonomy" id="1481888"/>
    <lineage>
        <taxon>Eukaryota</taxon>
        <taxon>Sar</taxon>
        <taxon>Alveolata</taxon>
        <taxon>Ciliophora</taxon>
        <taxon>Postciliodesmatophora</taxon>
        <taxon>Heterotrichea</taxon>
        <taxon>Heterotrichida</taxon>
        <taxon>Blepharismidae</taxon>
        <taxon>Blepharisma</taxon>
    </lineage>
</organism>
<sequence>MMKLKQKDNLEERSIIYDYYESNYLYFLKEENYHKLIYIFDIENYTTRSKYFRASKYLNCSASAVRMPNNELFLYGSEVLKGRNWTVSGSACIYDISSCSVKKVLPNGKPCFETGGIYYQSSVYFFGGSDPTQMLNLAVKFDLTKNRWFSLCALPTATMKCSCAIFKQYILIIGFTPSDLILYDIDINSYSSILHFDQWPPKSKFLINANEIIYIFEIDGKILESEYENIYVWKQIGNSDFNRSSPKDYLIYENTVFIVALQINCSLYFSFNLDEKKLRKIKLSLVD</sequence>
<keyword evidence="2" id="KW-1185">Reference proteome</keyword>
<dbReference type="InterPro" id="IPR015915">
    <property type="entry name" value="Kelch-typ_b-propeller"/>
</dbReference>
<proteinExistence type="predicted"/>
<comment type="caution">
    <text evidence="1">The sequence shown here is derived from an EMBL/GenBank/DDBJ whole genome shotgun (WGS) entry which is preliminary data.</text>
</comment>
<evidence type="ECO:0000313" key="2">
    <source>
        <dbReference type="Proteomes" id="UP001162131"/>
    </source>
</evidence>
<dbReference type="Gene3D" id="2.120.10.80">
    <property type="entry name" value="Kelch-type beta propeller"/>
    <property type="match status" value="1"/>
</dbReference>
<evidence type="ECO:0000313" key="1">
    <source>
        <dbReference type="EMBL" id="CAG9315740.1"/>
    </source>
</evidence>
<reference evidence="1" key="1">
    <citation type="submission" date="2021-09" db="EMBL/GenBank/DDBJ databases">
        <authorList>
            <consortium name="AG Swart"/>
            <person name="Singh M."/>
            <person name="Singh A."/>
            <person name="Seah K."/>
            <person name="Emmerich C."/>
        </authorList>
    </citation>
    <scope>NUCLEOTIDE SEQUENCE</scope>
    <source>
        <strain evidence="1">ATCC30299</strain>
    </source>
</reference>
<dbReference type="SUPFAM" id="SSF117281">
    <property type="entry name" value="Kelch motif"/>
    <property type="match status" value="1"/>
</dbReference>
<protein>
    <recommendedName>
        <fullName evidence="3">Kelch motif family protein</fullName>
    </recommendedName>
</protein>